<dbReference type="PANTHER" id="PTHR22793:SF12">
    <property type="entry name" value="MYOCARDIN-RELATED TRANSCRIPTION FACTOR, ISOFORM H"/>
    <property type="match status" value="1"/>
</dbReference>
<dbReference type="GO" id="GO:0005634">
    <property type="term" value="C:nucleus"/>
    <property type="evidence" value="ECO:0007669"/>
    <property type="project" value="TreeGrafter"/>
</dbReference>
<proteinExistence type="predicted"/>
<dbReference type="InParanoid" id="A0A674NF87"/>
<reference evidence="2" key="2">
    <citation type="submission" date="2025-08" db="UniProtKB">
        <authorList>
            <consortium name="Ensembl"/>
        </authorList>
    </citation>
    <scope>IDENTIFICATION</scope>
</reference>
<dbReference type="GO" id="GO:0003713">
    <property type="term" value="F:transcription coactivator activity"/>
    <property type="evidence" value="ECO:0007669"/>
    <property type="project" value="TreeGrafter"/>
</dbReference>
<name>A0A674NF87_TAKRU</name>
<dbReference type="OMA" id="IRRILLC"/>
<feature type="region of interest" description="Disordered" evidence="1">
    <location>
        <begin position="1"/>
        <end position="43"/>
    </location>
</feature>
<evidence type="ECO:0000256" key="1">
    <source>
        <dbReference type="SAM" id="MobiDB-lite"/>
    </source>
</evidence>
<dbReference type="Ensembl" id="ENSTRUT00000072138.1">
    <property type="protein sequence ID" value="ENSTRUP00000072314.1"/>
    <property type="gene ID" value="ENSTRUG00000028962.1"/>
</dbReference>
<reference evidence="2 3" key="1">
    <citation type="journal article" date="2011" name="Genome Biol. Evol.">
        <title>Integration of the genetic map and genome assembly of fugu facilitates insights into distinct features of genome evolution in teleosts and mammals.</title>
        <authorList>
            <person name="Kai W."/>
            <person name="Kikuchi K."/>
            <person name="Tohari S."/>
            <person name="Chew A.K."/>
            <person name="Tay A."/>
            <person name="Fujiwara A."/>
            <person name="Hosoya S."/>
            <person name="Suetake H."/>
            <person name="Naruse K."/>
            <person name="Brenner S."/>
            <person name="Suzuki Y."/>
            <person name="Venkatesh B."/>
        </authorList>
    </citation>
    <scope>NUCLEOTIDE SEQUENCE [LARGE SCALE GENOMIC DNA]</scope>
</reference>
<reference evidence="2" key="3">
    <citation type="submission" date="2025-09" db="UniProtKB">
        <authorList>
            <consortium name="Ensembl"/>
        </authorList>
    </citation>
    <scope>IDENTIFICATION</scope>
</reference>
<evidence type="ECO:0000313" key="2">
    <source>
        <dbReference type="Ensembl" id="ENSTRUP00000072314.1"/>
    </source>
</evidence>
<keyword evidence="3" id="KW-1185">Reference proteome</keyword>
<evidence type="ECO:0000313" key="3">
    <source>
        <dbReference type="Proteomes" id="UP000005226"/>
    </source>
</evidence>
<dbReference type="Proteomes" id="UP000005226">
    <property type="component" value="Chromosome 5"/>
</dbReference>
<protein>
    <submittedName>
        <fullName evidence="2">Uncharacterized protein</fullName>
    </submittedName>
</protein>
<dbReference type="AlphaFoldDB" id="A0A674NF87"/>
<dbReference type="GO" id="GO:0051145">
    <property type="term" value="P:smooth muscle cell differentiation"/>
    <property type="evidence" value="ECO:0007669"/>
    <property type="project" value="TreeGrafter"/>
</dbReference>
<feature type="compositionally biased region" description="Basic and acidic residues" evidence="1">
    <location>
        <begin position="11"/>
        <end position="27"/>
    </location>
</feature>
<dbReference type="GO" id="GO:0045944">
    <property type="term" value="P:positive regulation of transcription by RNA polymerase II"/>
    <property type="evidence" value="ECO:0007669"/>
    <property type="project" value="TreeGrafter"/>
</dbReference>
<dbReference type="Gene3D" id="6.10.150.10">
    <property type="match status" value="1"/>
</dbReference>
<sequence length="124" mass="13691">QALKTSAATFKEQKRNQESSRTDDCRRSKTSSGAQPSDLTGILQVDPSLQEAQLQRKRARLPGDLNKTISHRPAPIFRHILPLPSRTQPAIKGDLLILHICFCFSSLTSSFDFPVPLCSGCSQV</sequence>
<accession>A0A674NF87</accession>
<dbReference type="InterPro" id="IPR043451">
    <property type="entry name" value="Myocardin-like"/>
</dbReference>
<organism evidence="2 3">
    <name type="scientific">Takifugu rubripes</name>
    <name type="common">Japanese pufferfish</name>
    <name type="synonym">Fugu rubripes</name>
    <dbReference type="NCBI Taxonomy" id="31033"/>
    <lineage>
        <taxon>Eukaryota</taxon>
        <taxon>Metazoa</taxon>
        <taxon>Chordata</taxon>
        <taxon>Craniata</taxon>
        <taxon>Vertebrata</taxon>
        <taxon>Euteleostomi</taxon>
        <taxon>Actinopterygii</taxon>
        <taxon>Neopterygii</taxon>
        <taxon>Teleostei</taxon>
        <taxon>Neoteleostei</taxon>
        <taxon>Acanthomorphata</taxon>
        <taxon>Eupercaria</taxon>
        <taxon>Tetraodontiformes</taxon>
        <taxon>Tetradontoidea</taxon>
        <taxon>Tetraodontidae</taxon>
        <taxon>Takifugu</taxon>
    </lineage>
</organism>
<dbReference type="PANTHER" id="PTHR22793">
    <property type="entry name" value="MYOCARDIN-RELATED TRANSCRIPTION FACTOR-RELATED"/>
    <property type="match status" value="1"/>
</dbReference>